<dbReference type="OrthoDB" id="21330at2759"/>
<dbReference type="AlphaFoldDB" id="A0A0C9YLE0"/>
<gene>
    <name evidence="2" type="ORF">PISMIDRAFT_690560</name>
</gene>
<feature type="compositionally biased region" description="Pro residues" evidence="1">
    <location>
        <begin position="96"/>
        <end position="107"/>
    </location>
</feature>
<sequence>MQAALRTVKSLSSSTKTTGKCISLAATRLSSTQATASPWFVDPEPQSSQKQAPPHLTPKVQDLPPNLPEAIRQLYTKLAQSPLLEPSTLDVRESIAPPPGLPLPKRPPQGRRRRGGTYAGEGIDEDAVGGIWNWVVIAQVKEGTESRGSIAAVVRAVRKTLLTMDVPIRLPPGSKRRAHNGWAVVDAGNFAVHILSRGSRQKYFEHLDQ</sequence>
<feature type="region of interest" description="Disordered" evidence="1">
    <location>
        <begin position="91"/>
        <end position="116"/>
    </location>
</feature>
<feature type="region of interest" description="Disordered" evidence="1">
    <location>
        <begin position="33"/>
        <end position="65"/>
    </location>
</feature>
<evidence type="ECO:0000256" key="1">
    <source>
        <dbReference type="SAM" id="MobiDB-lite"/>
    </source>
</evidence>
<protein>
    <submittedName>
        <fullName evidence="2">Uncharacterized protein</fullName>
    </submittedName>
</protein>
<name>A0A0C9YLE0_9AGAM</name>
<dbReference type="HOGENOM" id="CLU_123408_0_0_1"/>
<dbReference type="Gene3D" id="3.30.460.10">
    <property type="entry name" value="Beta Polymerase, domain 2"/>
    <property type="match status" value="1"/>
</dbReference>
<accession>A0A0C9YLE0</accession>
<reference evidence="2 3" key="1">
    <citation type="submission" date="2014-04" db="EMBL/GenBank/DDBJ databases">
        <authorList>
            <consortium name="DOE Joint Genome Institute"/>
            <person name="Kuo A."/>
            <person name="Kohler A."/>
            <person name="Costa M.D."/>
            <person name="Nagy L.G."/>
            <person name="Floudas D."/>
            <person name="Copeland A."/>
            <person name="Barry K.W."/>
            <person name="Cichocki N."/>
            <person name="Veneault-Fourrey C."/>
            <person name="LaButti K."/>
            <person name="Lindquist E.A."/>
            <person name="Lipzen A."/>
            <person name="Lundell T."/>
            <person name="Morin E."/>
            <person name="Murat C."/>
            <person name="Sun H."/>
            <person name="Tunlid A."/>
            <person name="Henrissat B."/>
            <person name="Grigoriev I.V."/>
            <person name="Hibbett D.S."/>
            <person name="Martin F."/>
            <person name="Nordberg H.P."/>
            <person name="Cantor M.N."/>
            <person name="Hua S.X."/>
        </authorList>
    </citation>
    <scope>NUCLEOTIDE SEQUENCE [LARGE SCALE GENOMIC DNA]</scope>
    <source>
        <strain evidence="2 3">441</strain>
    </source>
</reference>
<evidence type="ECO:0000313" key="2">
    <source>
        <dbReference type="EMBL" id="KIK11132.1"/>
    </source>
</evidence>
<dbReference type="EMBL" id="KN834293">
    <property type="protein sequence ID" value="KIK11132.1"/>
    <property type="molecule type" value="Genomic_DNA"/>
</dbReference>
<dbReference type="Proteomes" id="UP000054018">
    <property type="component" value="Unassembled WGS sequence"/>
</dbReference>
<dbReference type="SUPFAM" id="SSF81301">
    <property type="entry name" value="Nucleotidyltransferase"/>
    <property type="match status" value="1"/>
</dbReference>
<dbReference type="InterPro" id="IPR043519">
    <property type="entry name" value="NT_sf"/>
</dbReference>
<reference evidence="3" key="2">
    <citation type="submission" date="2015-01" db="EMBL/GenBank/DDBJ databases">
        <title>Evolutionary Origins and Diversification of the Mycorrhizal Mutualists.</title>
        <authorList>
            <consortium name="DOE Joint Genome Institute"/>
            <consortium name="Mycorrhizal Genomics Consortium"/>
            <person name="Kohler A."/>
            <person name="Kuo A."/>
            <person name="Nagy L.G."/>
            <person name="Floudas D."/>
            <person name="Copeland A."/>
            <person name="Barry K.W."/>
            <person name="Cichocki N."/>
            <person name="Veneault-Fourrey C."/>
            <person name="LaButti K."/>
            <person name="Lindquist E.A."/>
            <person name="Lipzen A."/>
            <person name="Lundell T."/>
            <person name="Morin E."/>
            <person name="Murat C."/>
            <person name="Riley R."/>
            <person name="Ohm R."/>
            <person name="Sun H."/>
            <person name="Tunlid A."/>
            <person name="Henrissat B."/>
            <person name="Grigoriev I.V."/>
            <person name="Hibbett D.S."/>
            <person name="Martin F."/>
        </authorList>
    </citation>
    <scope>NUCLEOTIDE SEQUENCE [LARGE SCALE GENOMIC DNA]</scope>
    <source>
        <strain evidence="3">441</strain>
    </source>
</reference>
<dbReference type="Pfam" id="PF02410">
    <property type="entry name" value="RsfS"/>
    <property type="match status" value="1"/>
</dbReference>
<evidence type="ECO:0000313" key="3">
    <source>
        <dbReference type="Proteomes" id="UP000054018"/>
    </source>
</evidence>
<keyword evidence="3" id="KW-1185">Reference proteome</keyword>
<proteinExistence type="predicted"/>
<organism evidence="2 3">
    <name type="scientific">Pisolithus microcarpus 441</name>
    <dbReference type="NCBI Taxonomy" id="765257"/>
    <lineage>
        <taxon>Eukaryota</taxon>
        <taxon>Fungi</taxon>
        <taxon>Dikarya</taxon>
        <taxon>Basidiomycota</taxon>
        <taxon>Agaricomycotina</taxon>
        <taxon>Agaricomycetes</taxon>
        <taxon>Agaricomycetidae</taxon>
        <taxon>Boletales</taxon>
        <taxon>Sclerodermatineae</taxon>
        <taxon>Pisolithaceae</taxon>
        <taxon>Pisolithus</taxon>
    </lineage>
</organism>